<reference evidence="3 4" key="1">
    <citation type="journal article" date="2021" name="Commun. Biol.">
        <title>The genome of Shorea leprosula (Dipterocarpaceae) highlights the ecological relevance of drought in aseasonal tropical rainforests.</title>
        <authorList>
            <person name="Ng K.K.S."/>
            <person name="Kobayashi M.J."/>
            <person name="Fawcett J.A."/>
            <person name="Hatakeyama M."/>
            <person name="Paape T."/>
            <person name="Ng C.H."/>
            <person name="Ang C.C."/>
            <person name="Tnah L.H."/>
            <person name="Lee C.T."/>
            <person name="Nishiyama T."/>
            <person name="Sese J."/>
            <person name="O'Brien M.J."/>
            <person name="Copetti D."/>
            <person name="Mohd Noor M.I."/>
            <person name="Ong R.C."/>
            <person name="Putra M."/>
            <person name="Sireger I.Z."/>
            <person name="Indrioko S."/>
            <person name="Kosugi Y."/>
            <person name="Izuno A."/>
            <person name="Isagi Y."/>
            <person name="Lee S.L."/>
            <person name="Shimizu K.K."/>
        </authorList>
    </citation>
    <scope>NUCLEOTIDE SEQUENCE [LARGE SCALE GENOMIC DNA]</scope>
    <source>
        <strain evidence="3">214</strain>
    </source>
</reference>
<dbReference type="Pfam" id="PF13960">
    <property type="entry name" value="DUF4218"/>
    <property type="match status" value="1"/>
</dbReference>
<feature type="compositionally biased region" description="Polar residues" evidence="1">
    <location>
        <begin position="591"/>
        <end position="612"/>
    </location>
</feature>
<protein>
    <recommendedName>
        <fullName evidence="2">DUF4218 domain-containing protein</fullName>
    </recommendedName>
</protein>
<dbReference type="InterPro" id="IPR025452">
    <property type="entry name" value="DUF4218"/>
</dbReference>
<feature type="region of interest" description="Disordered" evidence="1">
    <location>
        <begin position="591"/>
        <end position="627"/>
    </location>
</feature>
<dbReference type="PANTHER" id="PTHR48258:SF3">
    <property type="entry name" value="FK506-BINDING PROTEIN 4-LIKE ISOFORM X1"/>
    <property type="match status" value="1"/>
</dbReference>
<comment type="caution">
    <text evidence="3">The sequence shown here is derived from an EMBL/GenBank/DDBJ whole genome shotgun (WGS) entry which is preliminary data.</text>
</comment>
<evidence type="ECO:0000259" key="2">
    <source>
        <dbReference type="Pfam" id="PF13960"/>
    </source>
</evidence>
<feature type="compositionally biased region" description="Acidic residues" evidence="1">
    <location>
        <begin position="328"/>
        <end position="338"/>
    </location>
</feature>
<evidence type="ECO:0000313" key="3">
    <source>
        <dbReference type="EMBL" id="GKV41097.1"/>
    </source>
</evidence>
<organism evidence="3 4">
    <name type="scientific">Rubroshorea leprosula</name>
    <dbReference type="NCBI Taxonomy" id="152421"/>
    <lineage>
        <taxon>Eukaryota</taxon>
        <taxon>Viridiplantae</taxon>
        <taxon>Streptophyta</taxon>
        <taxon>Embryophyta</taxon>
        <taxon>Tracheophyta</taxon>
        <taxon>Spermatophyta</taxon>
        <taxon>Magnoliopsida</taxon>
        <taxon>eudicotyledons</taxon>
        <taxon>Gunneridae</taxon>
        <taxon>Pentapetalae</taxon>
        <taxon>rosids</taxon>
        <taxon>malvids</taxon>
        <taxon>Malvales</taxon>
        <taxon>Dipterocarpaceae</taxon>
        <taxon>Rubroshorea</taxon>
    </lineage>
</organism>
<proteinExistence type="predicted"/>
<dbReference type="AlphaFoldDB" id="A0AAV5LXE2"/>
<dbReference type="PANTHER" id="PTHR48258">
    <property type="entry name" value="DUF4218 DOMAIN-CONTAINING PROTEIN-RELATED"/>
    <property type="match status" value="1"/>
</dbReference>
<feature type="domain" description="DUF4218" evidence="2">
    <location>
        <begin position="216"/>
        <end position="294"/>
    </location>
</feature>
<keyword evidence="4" id="KW-1185">Reference proteome</keyword>
<gene>
    <name evidence="3" type="ORF">SLEP1_g48676</name>
</gene>
<sequence>MECVRNEVNALYHEMVVDAMGAQSEYNEGPMAEEPNSKAREFYDLLHAAKVHIGVEGQDVTVFSWMTEMLNMKTLYNMSAANWDMAFSLSRKLLSPEDQEKDNTNAILDLQLYCNRFELELIPQDDGTAIKPNATYVLTREQRALIYQWLKELRFSDGYASNIARCVNIQELQLFGMKSHDCHVFMQRLLPIAFRDFLIDEVWGPLTEISNFFRALTAPIIQVSNMKMWEEKIVETICKLEKVFLLAFFDSIEHLAIHLPYEAKVGGPIQFRWINSFERKGWFTACKIRARAIIDTSSLSNGGNVYYQDDDPPMPQLQEQPTITQSPLDDDQYTDDDATMEEDTEEHGCQNRVLNRQIVRFYNFRYGFRVKSMLKSESHEIRRRNQCNLEAELDAEFAMLDAEFAMLDPELDAQLEEELSRAVLKIGRGMDKGDDASANPSQRKVLSLNCRGTFNHERFGRIATVIWKYLYDEPVPFWSSWPEEKKRVAWENFQNDAHQKYVEKHGTNKDSWPEWDPLIWKEVVRPPKKGQMRGMSTLQDPAEHGIPWRRYDMSEASSSTTRILTTQRVTEMEASFERRFQEHMCLLSQQYSMNATQPQTGYPSSTPPQTADPSFGGFRLDHLPPPT</sequence>
<feature type="compositionally biased region" description="Polar residues" evidence="1">
    <location>
        <begin position="317"/>
        <end position="327"/>
    </location>
</feature>
<evidence type="ECO:0000313" key="4">
    <source>
        <dbReference type="Proteomes" id="UP001054252"/>
    </source>
</evidence>
<accession>A0AAV5LXE2</accession>
<dbReference type="Proteomes" id="UP001054252">
    <property type="component" value="Unassembled WGS sequence"/>
</dbReference>
<name>A0AAV5LXE2_9ROSI</name>
<evidence type="ECO:0000256" key="1">
    <source>
        <dbReference type="SAM" id="MobiDB-lite"/>
    </source>
</evidence>
<dbReference type="EMBL" id="BPVZ01000147">
    <property type="protein sequence ID" value="GKV41097.1"/>
    <property type="molecule type" value="Genomic_DNA"/>
</dbReference>
<feature type="region of interest" description="Disordered" evidence="1">
    <location>
        <begin position="308"/>
        <end position="338"/>
    </location>
</feature>